<gene>
    <name evidence="1" type="ORF">D9M09_14765</name>
</gene>
<proteinExistence type="predicted"/>
<organism evidence="1 2">
    <name type="scientific">Janthinobacterium agaricidamnosum</name>
    <dbReference type="NCBI Taxonomy" id="55508"/>
    <lineage>
        <taxon>Bacteria</taxon>
        <taxon>Pseudomonadati</taxon>
        <taxon>Pseudomonadota</taxon>
        <taxon>Betaproteobacteria</taxon>
        <taxon>Burkholderiales</taxon>
        <taxon>Oxalobacteraceae</taxon>
        <taxon>Janthinobacterium</taxon>
    </lineage>
</organism>
<reference evidence="1 2" key="1">
    <citation type="submission" date="2018-10" db="EMBL/GenBank/DDBJ databases">
        <title>Effects of UV and annual dynamics of microbial communities in freshwater RAS systems.</title>
        <authorList>
            <person name="Bekkelund A.K."/>
            <person name="Hansen B.R."/>
            <person name="Stokken H."/>
            <person name="Eriksen B.F."/>
            <person name="Kashulin N.A."/>
        </authorList>
    </citation>
    <scope>NUCLEOTIDE SEQUENCE [LARGE SCALE GENOMIC DNA]</scope>
    <source>
        <strain evidence="1 2">BHSEK</strain>
    </source>
</reference>
<sequence>MQNQENKIAANKRLAELLGWSNIAEVNGALIGTPPAGAAESRGQALVPDWASDWAAAGPLAVEYNIVIEPGTRTSTAGGYMVHHYLHTSKNAAVTLAIAMAVMHKLASAR</sequence>
<accession>A0A3G2EAQ9</accession>
<dbReference type="AlphaFoldDB" id="A0A3G2EAQ9"/>
<evidence type="ECO:0000313" key="2">
    <source>
        <dbReference type="Proteomes" id="UP000279594"/>
    </source>
</evidence>
<evidence type="ECO:0000313" key="1">
    <source>
        <dbReference type="EMBL" id="AYM76920.1"/>
    </source>
</evidence>
<keyword evidence="2" id="KW-1185">Reference proteome</keyword>
<dbReference type="EMBL" id="CP033019">
    <property type="protein sequence ID" value="AYM76920.1"/>
    <property type="molecule type" value="Genomic_DNA"/>
</dbReference>
<dbReference type="Proteomes" id="UP000279594">
    <property type="component" value="Chromosome"/>
</dbReference>
<name>A0A3G2EAQ9_9BURK</name>
<protein>
    <submittedName>
        <fullName evidence="1">Uncharacterized protein</fullName>
    </submittedName>
</protein>
<dbReference type="RefSeq" id="WP_121669722.1">
    <property type="nucleotide sequence ID" value="NZ_CP033019.1"/>
</dbReference>